<dbReference type="Gene3D" id="3.60.10.10">
    <property type="entry name" value="Endonuclease/exonuclease/phosphatase"/>
    <property type="match status" value="1"/>
</dbReference>
<organism evidence="2 3">
    <name type="scientific">Phyllobacterium endophyticum</name>
    <dbReference type="NCBI Taxonomy" id="1149773"/>
    <lineage>
        <taxon>Bacteria</taxon>
        <taxon>Pseudomonadati</taxon>
        <taxon>Pseudomonadota</taxon>
        <taxon>Alphaproteobacteria</taxon>
        <taxon>Hyphomicrobiales</taxon>
        <taxon>Phyllobacteriaceae</taxon>
        <taxon>Phyllobacterium</taxon>
    </lineage>
</organism>
<dbReference type="SUPFAM" id="SSF56219">
    <property type="entry name" value="DNase I-like"/>
    <property type="match status" value="1"/>
</dbReference>
<dbReference type="OrthoDB" id="9813425at2"/>
<keyword evidence="2" id="KW-0540">Nuclease</keyword>
<protein>
    <submittedName>
        <fullName evidence="2">Endonuclease</fullName>
    </submittedName>
</protein>
<keyword evidence="3" id="KW-1185">Reference proteome</keyword>
<evidence type="ECO:0000259" key="1">
    <source>
        <dbReference type="Pfam" id="PF03372"/>
    </source>
</evidence>
<keyword evidence="2" id="KW-0255">Endonuclease</keyword>
<evidence type="ECO:0000313" key="2">
    <source>
        <dbReference type="EMBL" id="PSH56928.1"/>
    </source>
</evidence>
<dbReference type="GO" id="GO:0016020">
    <property type="term" value="C:membrane"/>
    <property type="evidence" value="ECO:0007669"/>
    <property type="project" value="GOC"/>
</dbReference>
<dbReference type="PANTHER" id="PTHR14859">
    <property type="entry name" value="CALCOFLUOR WHITE HYPERSENSITIVE PROTEIN PRECURSOR"/>
    <property type="match status" value="1"/>
</dbReference>
<dbReference type="EMBL" id="PGGN01000003">
    <property type="protein sequence ID" value="PSH56928.1"/>
    <property type="molecule type" value="Genomic_DNA"/>
</dbReference>
<dbReference type="GO" id="GO:0004519">
    <property type="term" value="F:endonuclease activity"/>
    <property type="evidence" value="ECO:0007669"/>
    <property type="project" value="UniProtKB-KW"/>
</dbReference>
<dbReference type="RefSeq" id="WP_106717688.1">
    <property type="nucleotide sequence ID" value="NZ_JACHXT010000003.1"/>
</dbReference>
<dbReference type="InterPro" id="IPR051916">
    <property type="entry name" value="GPI-anchor_lipid_remodeler"/>
</dbReference>
<dbReference type="InterPro" id="IPR036691">
    <property type="entry name" value="Endo/exonu/phosph_ase_sf"/>
</dbReference>
<proteinExistence type="predicted"/>
<feature type="domain" description="Endonuclease/exonuclease/phosphatase" evidence="1">
    <location>
        <begin position="5"/>
        <end position="227"/>
    </location>
</feature>
<dbReference type="AlphaFoldDB" id="A0A2P7ARS9"/>
<sequence length="262" mass="28550">MIKILTYNVHSCVGSDGQASPGRIAEIIAGCDPDIVALQELDVGRKRTGGVDQAHAIAAHLGMGVVFNPTIHIAEEQYGDAILTPLEMRLVKSGPLPSIGERRGALCVEVVYDGGTVTIVNTHLGLSRRDRSAQVAALLGPGWLDNPLNKSPRILLGDFNLVPSSLVYKQITRELVDVWSGSSSRPGKTFPSRLPLLRIDHIFTDRAVRVIDVGVIRTRAARAASDHLPLFAHLDIIPQLHRPQRHPSLARRREEVRVLPPA</sequence>
<dbReference type="PANTHER" id="PTHR14859:SF15">
    <property type="entry name" value="ENDONUCLEASE_EXONUCLEASE_PHOSPHATASE DOMAIN-CONTAINING PROTEIN"/>
    <property type="match status" value="1"/>
</dbReference>
<dbReference type="GO" id="GO:0006506">
    <property type="term" value="P:GPI anchor biosynthetic process"/>
    <property type="evidence" value="ECO:0007669"/>
    <property type="project" value="TreeGrafter"/>
</dbReference>
<dbReference type="Proteomes" id="UP000241158">
    <property type="component" value="Unassembled WGS sequence"/>
</dbReference>
<dbReference type="InterPro" id="IPR005135">
    <property type="entry name" value="Endo/exonuclease/phosphatase"/>
</dbReference>
<gene>
    <name evidence="2" type="ORF">CU100_16630</name>
</gene>
<dbReference type="Pfam" id="PF03372">
    <property type="entry name" value="Exo_endo_phos"/>
    <property type="match status" value="1"/>
</dbReference>
<name>A0A2P7ARS9_9HYPH</name>
<reference evidence="3" key="1">
    <citation type="submission" date="2017-11" db="EMBL/GenBank/DDBJ databases">
        <authorList>
            <person name="Kuznetsova I."/>
            <person name="Sazanova A."/>
            <person name="Chirak E."/>
            <person name="Safronova V."/>
            <person name="Willems A."/>
        </authorList>
    </citation>
    <scope>NUCLEOTIDE SEQUENCE [LARGE SCALE GENOMIC DNA]</scope>
    <source>
        <strain evidence="3">PEPV15</strain>
    </source>
</reference>
<accession>A0A2P7ARS9</accession>
<keyword evidence="2" id="KW-0378">Hydrolase</keyword>
<evidence type="ECO:0000313" key="3">
    <source>
        <dbReference type="Proteomes" id="UP000241158"/>
    </source>
</evidence>
<comment type="caution">
    <text evidence="2">The sequence shown here is derived from an EMBL/GenBank/DDBJ whole genome shotgun (WGS) entry which is preliminary data.</text>
</comment>